<keyword evidence="8 10" id="KW-0472">Membrane</keyword>
<dbReference type="Pfam" id="PF06728">
    <property type="entry name" value="PIG-U"/>
    <property type="match status" value="2"/>
</dbReference>
<feature type="transmembrane region" description="Helical" evidence="10">
    <location>
        <begin position="226"/>
        <end position="253"/>
    </location>
</feature>
<feature type="transmembrane region" description="Helical" evidence="10">
    <location>
        <begin position="327"/>
        <end position="348"/>
    </location>
</feature>
<keyword evidence="7 10" id="KW-1133">Transmembrane helix</keyword>
<dbReference type="AlphaFoldDB" id="A0A642UKM3"/>
<keyword evidence="12" id="KW-1185">Reference proteome</keyword>
<comment type="pathway">
    <text evidence="2">Glycolipid biosynthesis; glycosylphosphatidylinositol-anchor biosynthesis.</text>
</comment>
<dbReference type="RefSeq" id="XP_034011645.1">
    <property type="nucleotide sequence ID" value="XM_034156149.1"/>
</dbReference>
<evidence type="ECO:0000256" key="5">
    <source>
        <dbReference type="ARBA" id="ARBA00022692"/>
    </source>
</evidence>
<feature type="transmembrane region" description="Helical" evidence="10">
    <location>
        <begin position="140"/>
        <end position="164"/>
    </location>
</feature>
<evidence type="ECO:0000256" key="8">
    <source>
        <dbReference type="ARBA" id="ARBA00023136"/>
    </source>
</evidence>
<dbReference type="GeneID" id="54782043"/>
<dbReference type="Proteomes" id="UP000449547">
    <property type="component" value="Unassembled WGS sequence"/>
</dbReference>
<feature type="compositionally biased region" description="Basic and acidic residues" evidence="9">
    <location>
        <begin position="415"/>
        <end position="436"/>
    </location>
</feature>
<dbReference type="GO" id="GO:0042765">
    <property type="term" value="C:GPI-anchor transamidase complex"/>
    <property type="evidence" value="ECO:0007669"/>
    <property type="project" value="InterPro"/>
</dbReference>
<dbReference type="OMA" id="ALWHLWI"/>
<feature type="transmembrane region" description="Helical" evidence="10">
    <location>
        <begin position="265"/>
        <end position="285"/>
    </location>
</feature>
<feature type="region of interest" description="Disordered" evidence="9">
    <location>
        <begin position="380"/>
        <end position="436"/>
    </location>
</feature>
<comment type="caution">
    <text evidence="11">The sequence shown here is derived from an EMBL/GenBank/DDBJ whole genome shotgun (WGS) entry which is preliminary data.</text>
</comment>
<reference evidence="11 12" key="1">
    <citation type="submission" date="2019-07" db="EMBL/GenBank/DDBJ databases">
        <title>Genome assembly of two rare yeast pathogens: Diutina rugosa and Trichomonascus ciferrii.</title>
        <authorList>
            <person name="Mixao V."/>
            <person name="Saus E."/>
            <person name="Hansen A."/>
            <person name="Lass-Flor C."/>
            <person name="Gabaldon T."/>
        </authorList>
    </citation>
    <scope>NUCLEOTIDE SEQUENCE [LARGE SCALE GENOMIC DNA]</scope>
    <source>
        <strain evidence="11 12">CBS 613</strain>
    </source>
</reference>
<dbReference type="PANTHER" id="PTHR13121">
    <property type="entry name" value="GPI TRANSAMIDASE COMPONENT PIG-U"/>
    <property type="match status" value="1"/>
</dbReference>
<dbReference type="UniPathway" id="UPA00196"/>
<evidence type="ECO:0000256" key="6">
    <source>
        <dbReference type="ARBA" id="ARBA00022824"/>
    </source>
</evidence>
<dbReference type="EMBL" id="SWFT01000105">
    <property type="protein sequence ID" value="KAA8901022.1"/>
    <property type="molecule type" value="Genomic_DNA"/>
</dbReference>
<evidence type="ECO:0000256" key="7">
    <source>
        <dbReference type="ARBA" id="ARBA00022989"/>
    </source>
</evidence>
<evidence type="ECO:0000313" key="11">
    <source>
        <dbReference type="EMBL" id="KAA8901022.1"/>
    </source>
</evidence>
<feature type="transmembrane region" description="Helical" evidence="10">
    <location>
        <begin position="517"/>
        <end position="539"/>
    </location>
</feature>
<dbReference type="PANTHER" id="PTHR13121:SF0">
    <property type="entry name" value="PHOSPHATIDYLINOSITOL GLYCAN ANCHOR BIOSYNTHESIS CLASS U PROTEIN"/>
    <property type="match status" value="1"/>
</dbReference>
<evidence type="ECO:0000313" key="12">
    <source>
        <dbReference type="Proteomes" id="UP000449547"/>
    </source>
</evidence>
<keyword evidence="5 10" id="KW-0812">Transmembrane</keyword>
<keyword evidence="4" id="KW-0337">GPI-anchor biosynthesis</keyword>
<evidence type="ECO:0000256" key="3">
    <source>
        <dbReference type="ARBA" id="ARBA00010026"/>
    </source>
</evidence>
<evidence type="ECO:0000256" key="9">
    <source>
        <dbReference type="SAM" id="MobiDB-lite"/>
    </source>
</evidence>
<organism evidence="11 12">
    <name type="scientific">Diutina rugosa</name>
    <name type="common">Yeast</name>
    <name type="synonym">Candida rugosa</name>
    <dbReference type="NCBI Taxonomy" id="5481"/>
    <lineage>
        <taxon>Eukaryota</taxon>
        <taxon>Fungi</taxon>
        <taxon>Dikarya</taxon>
        <taxon>Ascomycota</taxon>
        <taxon>Saccharomycotina</taxon>
        <taxon>Pichiomycetes</taxon>
        <taxon>Debaryomycetaceae</taxon>
        <taxon>Diutina</taxon>
    </lineage>
</organism>
<name>A0A642UKM3_DIURU</name>
<evidence type="ECO:0000256" key="2">
    <source>
        <dbReference type="ARBA" id="ARBA00004687"/>
    </source>
</evidence>
<evidence type="ECO:0000256" key="1">
    <source>
        <dbReference type="ARBA" id="ARBA00004477"/>
    </source>
</evidence>
<gene>
    <name evidence="11" type="ORF">DIURU_003392</name>
</gene>
<comment type="subcellular location">
    <subcellularLocation>
        <location evidence="1">Endoplasmic reticulum membrane</location>
        <topology evidence="1">Multi-pass membrane protein</topology>
    </subcellularLocation>
</comment>
<feature type="transmembrane region" description="Helical" evidence="10">
    <location>
        <begin position="185"/>
        <end position="206"/>
    </location>
</feature>
<dbReference type="InterPro" id="IPR009600">
    <property type="entry name" value="PIG-U"/>
</dbReference>
<dbReference type="VEuPathDB" id="FungiDB:DIURU_003392"/>
<dbReference type="OrthoDB" id="549017at2759"/>
<feature type="compositionally biased region" description="Low complexity" evidence="9">
    <location>
        <begin position="399"/>
        <end position="413"/>
    </location>
</feature>
<sequence length="565" mass="64140">MRPQPIHIYSDRSSVVEIQYSRWSHVRKFVVPLVIPQYVSRDRVDVENCEVHFDGMSKLGQVFWIAGIIRVVVPTIYPQIVDTLAQTVEISTPINSFETLKEAFFYIRNGINLYDGDDITIPPVYVALMQLLDWPYVGSLLYNLLFTAIDLWIAWRMVAINRWYQKHQTRRLGKYAEVKGFNDDLIASFVLFNPLIILTCISHSTLPVQVVLIVESIYQVCVGHSISRSAITLGVASYIGFTPVYLAPSIFALAHALKLEEPARVYVHGIAILTTTIMLLALISATMTGSTQFLTCYKSIIWGDKISPNTGLWWYLFTEMFEFFTPFYTAVFNIYHFIFIFPITVRLFEFAKVTKKDRMGVSRIAVDEKGNFVSIDPDGTVTPLNFGTENAQKEEPQATTTESEALTTEATLTRRTHEESKPATEVKKEAASESDSEHYNGDSLLAVVLCFIWLSFSKSYPVIGDLGYGVSFLAIFKNTALAHCSYLFPVGLTFVVCLLLSPIFYYCWIVLGNGNSNFFYSINLIWGVVHALIMMDVIWGKLIFDYIVQHQLTEADKKDLQLTQL</sequence>
<protein>
    <submittedName>
        <fullName evidence="11">Uncharacterized protein</fullName>
    </submittedName>
</protein>
<dbReference type="GO" id="GO:0006506">
    <property type="term" value="P:GPI anchor biosynthetic process"/>
    <property type="evidence" value="ECO:0007669"/>
    <property type="project" value="UniProtKB-UniPathway"/>
</dbReference>
<keyword evidence="6" id="KW-0256">Endoplasmic reticulum</keyword>
<proteinExistence type="inferred from homology"/>
<comment type="similarity">
    <text evidence="3">Belongs to the PIGU family.</text>
</comment>
<feature type="transmembrane region" description="Helical" evidence="10">
    <location>
        <begin position="486"/>
        <end position="511"/>
    </location>
</feature>
<accession>A0A642UKM3</accession>
<dbReference type="GO" id="GO:0016255">
    <property type="term" value="P:attachment of GPI anchor to protein"/>
    <property type="evidence" value="ECO:0007669"/>
    <property type="project" value="InterPro"/>
</dbReference>
<evidence type="ECO:0000256" key="4">
    <source>
        <dbReference type="ARBA" id="ARBA00022502"/>
    </source>
</evidence>
<evidence type="ECO:0000256" key="10">
    <source>
        <dbReference type="SAM" id="Phobius"/>
    </source>
</evidence>